<evidence type="ECO:0000256" key="5">
    <source>
        <dbReference type="SAM" id="MobiDB-lite"/>
    </source>
</evidence>
<evidence type="ECO:0000259" key="6">
    <source>
        <dbReference type="PROSITE" id="PS50011"/>
    </source>
</evidence>
<organism evidence="7 8">
    <name type="scientific">Amphibalanus amphitrite</name>
    <name type="common">Striped barnacle</name>
    <name type="synonym">Balanus amphitrite</name>
    <dbReference type="NCBI Taxonomy" id="1232801"/>
    <lineage>
        <taxon>Eukaryota</taxon>
        <taxon>Metazoa</taxon>
        <taxon>Ecdysozoa</taxon>
        <taxon>Arthropoda</taxon>
        <taxon>Crustacea</taxon>
        <taxon>Multicrustacea</taxon>
        <taxon>Cirripedia</taxon>
        <taxon>Thoracica</taxon>
        <taxon>Thoracicalcarea</taxon>
        <taxon>Balanomorpha</taxon>
        <taxon>Balanoidea</taxon>
        <taxon>Balanidae</taxon>
        <taxon>Amphibalaninae</taxon>
        <taxon>Amphibalanus</taxon>
    </lineage>
</organism>
<accession>A0A6A4WQA6</accession>
<dbReference type="GO" id="GO:0004672">
    <property type="term" value="F:protein kinase activity"/>
    <property type="evidence" value="ECO:0007669"/>
    <property type="project" value="InterPro"/>
</dbReference>
<evidence type="ECO:0000313" key="8">
    <source>
        <dbReference type="Proteomes" id="UP000440578"/>
    </source>
</evidence>
<dbReference type="InterPro" id="IPR051177">
    <property type="entry name" value="CIK-Related_Protein"/>
</dbReference>
<dbReference type="SUPFAM" id="SSF56112">
    <property type="entry name" value="Protein kinase-like (PK-like)"/>
    <property type="match status" value="1"/>
</dbReference>
<comment type="similarity">
    <text evidence="1">Belongs to the protein kinase superfamily.</text>
</comment>
<dbReference type="Gene3D" id="1.10.510.10">
    <property type="entry name" value="Transferase(Phosphotransferase) domain 1"/>
    <property type="match status" value="1"/>
</dbReference>
<dbReference type="Proteomes" id="UP000440578">
    <property type="component" value="Unassembled WGS sequence"/>
</dbReference>
<evidence type="ECO:0000256" key="4">
    <source>
        <dbReference type="ARBA" id="ARBA00056114"/>
    </source>
</evidence>
<proteinExistence type="inferred from homology"/>
<dbReference type="InterPro" id="IPR011989">
    <property type="entry name" value="ARM-like"/>
</dbReference>
<dbReference type="PANTHER" id="PTHR12984">
    <property type="entry name" value="SCY1-RELATED S/T PROTEIN KINASE-LIKE"/>
    <property type="match status" value="1"/>
</dbReference>
<feature type="region of interest" description="Disordered" evidence="5">
    <location>
        <begin position="585"/>
        <end position="650"/>
    </location>
</feature>
<dbReference type="EMBL" id="VIIS01000568">
    <property type="protein sequence ID" value="KAF0307479.1"/>
    <property type="molecule type" value="Genomic_DNA"/>
</dbReference>
<dbReference type="PANTHER" id="PTHR12984:SF3">
    <property type="entry name" value="N-TERMINAL KINASE-LIKE PROTEIN"/>
    <property type="match status" value="1"/>
</dbReference>
<dbReference type="Pfam" id="PF00069">
    <property type="entry name" value="Pkinase"/>
    <property type="match status" value="1"/>
</dbReference>
<feature type="compositionally biased region" description="Polar residues" evidence="5">
    <location>
        <begin position="594"/>
        <end position="610"/>
    </location>
</feature>
<feature type="domain" description="Protein kinase" evidence="6">
    <location>
        <begin position="18"/>
        <end position="271"/>
    </location>
</feature>
<dbReference type="AlphaFoldDB" id="A0A6A4WQA6"/>
<evidence type="ECO:0000256" key="2">
    <source>
        <dbReference type="ARBA" id="ARBA00040972"/>
    </source>
</evidence>
<dbReference type="InterPro" id="IPR011009">
    <property type="entry name" value="Kinase-like_dom_sf"/>
</dbReference>
<reference evidence="7 8" key="1">
    <citation type="submission" date="2019-07" db="EMBL/GenBank/DDBJ databases">
        <title>Draft genome assembly of a fouling barnacle, Amphibalanus amphitrite (Darwin, 1854): The first reference genome for Thecostraca.</title>
        <authorList>
            <person name="Kim W."/>
        </authorList>
    </citation>
    <scope>NUCLEOTIDE SEQUENCE [LARGE SCALE GENOMIC DNA]</scope>
    <source>
        <strain evidence="7">SNU_AA5</strain>
        <tissue evidence="7">Soma without cirri and trophi</tissue>
    </source>
</reference>
<protein>
    <recommendedName>
        <fullName evidence="2">N-terminal kinase-like protein</fullName>
    </recommendedName>
    <alternativeName>
        <fullName evidence="3">SCY1-like protein 1</fullName>
    </alternativeName>
</protein>
<name>A0A6A4WQA6_AMPAM</name>
<evidence type="ECO:0000256" key="1">
    <source>
        <dbReference type="ARBA" id="ARBA00038349"/>
    </source>
</evidence>
<comment type="caution">
    <text evidence="7">The sequence shown here is derived from an EMBL/GenBank/DDBJ whole genome shotgun (WGS) entry which is preliminary data.</text>
</comment>
<dbReference type="PROSITE" id="PS50011">
    <property type="entry name" value="PROTEIN_KINASE_DOM"/>
    <property type="match status" value="1"/>
</dbReference>
<evidence type="ECO:0000256" key="3">
    <source>
        <dbReference type="ARBA" id="ARBA00042347"/>
    </source>
</evidence>
<dbReference type="InterPro" id="IPR000719">
    <property type="entry name" value="Prot_kinase_dom"/>
</dbReference>
<dbReference type="OrthoDB" id="447103at2759"/>
<keyword evidence="7" id="KW-0418">Kinase</keyword>
<gene>
    <name evidence="7" type="primary">scyl1</name>
    <name evidence="7" type="ORF">FJT64_021220</name>
</gene>
<dbReference type="Gene3D" id="1.25.10.10">
    <property type="entry name" value="Leucine-rich Repeat Variant"/>
    <property type="match status" value="1"/>
</dbReference>
<keyword evidence="7" id="KW-0808">Transferase</keyword>
<dbReference type="InterPro" id="IPR016024">
    <property type="entry name" value="ARM-type_fold"/>
</dbReference>
<sequence>MWSFFSRDPAKDFAFDIGEPVKGLENRSFWRLHKGRRKGTTQDVSVFVCDAKDSSAQLELAKTAVKRLKTLRHPGVVTYIESTETDKLVYLATEPVTPLEEWLENCSVTAKQRDLAISWGLLQITKALSFLINDGKLQHNNICMSSVFVDAAGEWKLGGLEYVSSEGAGSAPPQKAFPQLQVYEPPEWSDPSKQRLTTAWSNDTWGLGCLMFEVFNGQLMKKTALKSTAKLPQSLTPLYTDLVSGNPAGRPNPAEVVERGRKPGGFFHNNLIQSLLFVEEIQIKDAAEKSRFFSQLPGMLDQFPPDLAKNKILPQLITAFEFGGSGSGSTILAPMFKLGGLLSEEEYQRRMVPCLVKLFSSPDRATRVKLLQQLETFVDHLQPATVNDQIFSHVVTGFLDTSPALREHTVRASLLLAPKLNYNNLNVELLKYFARLQAKDDQGGIRTNTTVCMGKIAQYLHPSVRQKVLISAFLRATKDPFPPARVSGVLGLAATQQYYSLSDVASRVLPSLCPLTLDPDKEVRQHCFRTVRGFLGKLEKVSDDPSLREELEADINSQTPSAANSGSGWAGWAMGALTTVYKTTTQRAKAKPGTTENQESAAGSANSSDTAKSKDAQSRQTPATQSFGGGAEDTPPADTGGAADGWDDDD</sequence>
<dbReference type="GO" id="GO:0005524">
    <property type="term" value="F:ATP binding"/>
    <property type="evidence" value="ECO:0007669"/>
    <property type="project" value="InterPro"/>
</dbReference>
<comment type="function">
    <text evidence="4">Regulates COPI-mediated retrograde protein traffic at the interface between the Golgi apparatus and the endoplasmic reticulum. Involved in the maintenance of the Golgi apparatus morphology.</text>
</comment>
<keyword evidence="8" id="KW-1185">Reference proteome</keyword>
<dbReference type="SUPFAM" id="SSF48371">
    <property type="entry name" value="ARM repeat"/>
    <property type="match status" value="1"/>
</dbReference>
<evidence type="ECO:0000313" key="7">
    <source>
        <dbReference type="EMBL" id="KAF0307479.1"/>
    </source>
</evidence>
<dbReference type="Gene3D" id="3.30.200.20">
    <property type="entry name" value="Phosphorylase Kinase, domain 1"/>
    <property type="match status" value="1"/>
</dbReference>